<evidence type="ECO:0000313" key="3">
    <source>
        <dbReference type="Proteomes" id="UP000184396"/>
    </source>
</evidence>
<dbReference type="OrthoDB" id="1134820at2"/>
<dbReference type="eggNOG" id="COG1216">
    <property type="taxonomic scope" value="Bacteria"/>
</dbReference>
<organism evidence="2 3">
    <name type="scientific">Algibacter luteus</name>
    <dbReference type="NCBI Taxonomy" id="1178825"/>
    <lineage>
        <taxon>Bacteria</taxon>
        <taxon>Pseudomonadati</taxon>
        <taxon>Bacteroidota</taxon>
        <taxon>Flavobacteriia</taxon>
        <taxon>Flavobacteriales</taxon>
        <taxon>Flavobacteriaceae</taxon>
        <taxon>Algibacter</taxon>
    </lineage>
</organism>
<accession>A0A1M6EHN6</accession>
<gene>
    <name evidence="2" type="ORF">SAMN05216261_1980</name>
</gene>
<dbReference type="EMBL" id="FQYK01000004">
    <property type="protein sequence ID" value="SHI84951.1"/>
    <property type="molecule type" value="Genomic_DNA"/>
</dbReference>
<feature type="domain" description="Glycosyltransferase 2-like" evidence="1">
    <location>
        <begin position="5"/>
        <end position="136"/>
    </location>
</feature>
<dbReference type="Gene3D" id="3.90.550.10">
    <property type="entry name" value="Spore Coat Polysaccharide Biosynthesis Protein SpsA, Chain A"/>
    <property type="match status" value="1"/>
</dbReference>
<dbReference type="STRING" id="1178825.SAMN05216261_1980"/>
<evidence type="ECO:0000313" key="2">
    <source>
        <dbReference type="EMBL" id="SHI84951.1"/>
    </source>
</evidence>
<proteinExistence type="predicted"/>
<name>A0A1M6EHN6_9FLAO</name>
<dbReference type="AlphaFoldDB" id="A0A1M6EHN6"/>
<keyword evidence="2" id="KW-0808">Transferase</keyword>
<dbReference type="SUPFAM" id="SSF53448">
    <property type="entry name" value="Nucleotide-diphospho-sugar transferases"/>
    <property type="match status" value="1"/>
</dbReference>
<evidence type="ECO:0000259" key="1">
    <source>
        <dbReference type="Pfam" id="PF00535"/>
    </source>
</evidence>
<protein>
    <submittedName>
        <fullName evidence="2">Glycosyl transferase family 2</fullName>
    </submittedName>
</protein>
<dbReference type="GO" id="GO:0016740">
    <property type="term" value="F:transferase activity"/>
    <property type="evidence" value="ECO:0007669"/>
    <property type="project" value="UniProtKB-KW"/>
</dbReference>
<dbReference type="Pfam" id="PF00535">
    <property type="entry name" value="Glycos_transf_2"/>
    <property type="match status" value="1"/>
</dbReference>
<reference evidence="2 3" key="1">
    <citation type="submission" date="2016-11" db="EMBL/GenBank/DDBJ databases">
        <authorList>
            <person name="Jaros S."/>
            <person name="Januszkiewicz K."/>
            <person name="Wedrychowicz H."/>
        </authorList>
    </citation>
    <scope>NUCLEOTIDE SEQUENCE [LARGE SCALE GENOMIC DNA]</scope>
    <source>
        <strain evidence="2 3">CGMCC 1.12213</strain>
    </source>
</reference>
<dbReference type="InterPro" id="IPR001173">
    <property type="entry name" value="Glyco_trans_2-like"/>
</dbReference>
<sequence length="162" mass="18852">MKIGVIIVFHNNENDIDTSFFIEHLNRAKYLELCLVNNASTDKTYKLLDEIKEMCEKKVSVVDVKKFKSDHAAIRSGARFMFNQHNLNHVGYVDANKLNSKFLSISKLIEVISQNQDIIVKYNIEVLDKKEMKQTLFQSVFSIVEYLEKLKKDNQLLNYSLS</sequence>
<dbReference type="Proteomes" id="UP000184396">
    <property type="component" value="Unassembled WGS sequence"/>
</dbReference>
<keyword evidence="3" id="KW-1185">Reference proteome</keyword>
<dbReference type="RefSeq" id="WP_019386499.1">
    <property type="nucleotide sequence ID" value="NZ_ALIH01000002.1"/>
</dbReference>
<dbReference type="InterPro" id="IPR029044">
    <property type="entry name" value="Nucleotide-diphossugar_trans"/>
</dbReference>